<dbReference type="Gene3D" id="3.10.20.10">
    <property type="match status" value="1"/>
</dbReference>
<evidence type="ECO:0000256" key="4">
    <source>
        <dbReference type="ARBA" id="ARBA00022737"/>
    </source>
</evidence>
<dbReference type="Gene3D" id="2.130.10.10">
    <property type="entry name" value="YVTN repeat-like/Quinoprotein amine dehydrogenase"/>
    <property type="match status" value="1"/>
</dbReference>
<dbReference type="GO" id="GO:0003714">
    <property type="term" value="F:transcription corepressor activity"/>
    <property type="evidence" value="ECO:0007669"/>
    <property type="project" value="InterPro"/>
</dbReference>
<dbReference type="InterPro" id="IPR036322">
    <property type="entry name" value="WD40_repeat_dom_sf"/>
</dbReference>
<dbReference type="Pfam" id="PF00400">
    <property type="entry name" value="WD40"/>
    <property type="match status" value="3"/>
</dbReference>
<comment type="subcellular location">
    <subcellularLocation>
        <location evidence="1">Nucleus</location>
    </subcellularLocation>
</comment>
<dbReference type="SMART" id="SM00320">
    <property type="entry name" value="WD40"/>
    <property type="match status" value="6"/>
</dbReference>
<keyword evidence="5" id="KW-0539">Nucleus</keyword>
<dbReference type="PANTHER" id="PTHR22846:SF2">
    <property type="entry name" value="F-BOX-LIKE_WD REPEAT-CONTAINING PROTEIN EBI"/>
    <property type="match status" value="1"/>
</dbReference>
<evidence type="ECO:0000313" key="10">
    <source>
        <dbReference type="EMBL" id="CAH0106831.1"/>
    </source>
</evidence>
<dbReference type="GO" id="GO:0006915">
    <property type="term" value="P:apoptotic process"/>
    <property type="evidence" value="ECO:0007669"/>
    <property type="project" value="UniProtKB-UniRule"/>
</dbReference>
<reference evidence="10" key="1">
    <citation type="submission" date="2021-11" db="EMBL/GenBank/DDBJ databases">
        <authorList>
            <person name="Schell T."/>
        </authorList>
    </citation>
    <scope>NUCLEOTIDE SEQUENCE</scope>
    <source>
        <strain evidence="10">M5</strain>
    </source>
</reference>
<dbReference type="Proteomes" id="UP000789390">
    <property type="component" value="Unassembled WGS sequence"/>
</dbReference>
<evidence type="ECO:0000256" key="7">
    <source>
        <dbReference type="PROSITE-ProRule" id="PRU00221"/>
    </source>
</evidence>
<dbReference type="PROSITE" id="PS50294">
    <property type="entry name" value="WD_REPEATS_REGION"/>
    <property type="match status" value="1"/>
</dbReference>
<dbReference type="Pfam" id="PF02017">
    <property type="entry name" value="CIDE-N"/>
    <property type="match status" value="1"/>
</dbReference>
<evidence type="ECO:0000256" key="6">
    <source>
        <dbReference type="ARBA" id="ARBA00025741"/>
    </source>
</evidence>
<evidence type="ECO:0000256" key="5">
    <source>
        <dbReference type="ARBA" id="ARBA00023242"/>
    </source>
</evidence>
<evidence type="ECO:0000313" key="11">
    <source>
        <dbReference type="Proteomes" id="UP000789390"/>
    </source>
</evidence>
<dbReference type="SMART" id="SM00266">
    <property type="entry name" value="CAD"/>
    <property type="match status" value="1"/>
</dbReference>
<dbReference type="GO" id="GO:0000118">
    <property type="term" value="C:histone deacetylase complex"/>
    <property type="evidence" value="ECO:0007669"/>
    <property type="project" value="TreeGrafter"/>
</dbReference>
<feature type="repeat" description="WD" evidence="7">
    <location>
        <begin position="490"/>
        <end position="525"/>
    </location>
</feature>
<evidence type="ECO:0000256" key="1">
    <source>
        <dbReference type="ARBA" id="ARBA00004123"/>
    </source>
</evidence>
<dbReference type="EMBL" id="CAKKLH010000235">
    <property type="protein sequence ID" value="CAH0106831.1"/>
    <property type="molecule type" value="Genomic_DNA"/>
</dbReference>
<dbReference type="InterPro" id="IPR045183">
    <property type="entry name" value="Ebi-like"/>
</dbReference>
<dbReference type="PANTHER" id="PTHR22846">
    <property type="entry name" value="WD40 REPEAT PROTEIN"/>
    <property type="match status" value="1"/>
</dbReference>
<comment type="caution">
    <text evidence="10">The sequence shown here is derived from an EMBL/GenBank/DDBJ whole genome shotgun (WGS) entry which is preliminary data.</text>
</comment>
<comment type="similarity">
    <text evidence="6">Belongs to the WD repeat EBI family.</text>
</comment>
<organism evidence="10 11">
    <name type="scientific">Daphnia galeata</name>
    <dbReference type="NCBI Taxonomy" id="27404"/>
    <lineage>
        <taxon>Eukaryota</taxon>
        <taxon>Metazoa</taxon>
        <taxon>Ecdysozoa</taxon>
        <taxon>Arthropoda</taxon>
        <taxon>Crustacea</taxon>
        <taxon>Branchiopoda</taxon>
        <taxon>Diplostraca</taxon>
        <taxon>Cladocera</taxon>
        <taxon>Anomopoda</taxon>
        <taxon>Daphniidae</taxon>
        <taxon>Daphnia</taxon>
    </lineage>
</organism>
<sequence length="585" mass="66993">MNITQRKPFKLVSQDQQIKKGITAGSLDELTNKARQLFNFGSDVTLNVFEEDGTEVTSNEYMLFLEKFTKLVMVPEEQTESPAITENNHPESINKSYTLIKFLKKFVNKPEFMSLLSPDELNAVTTFTEDQPTDGVAEDDNSVEIENPISITNESQDWDWDWDRELSQRWRHQEEFSEDGSCSNEYHQEKVHFVEVHRSIASMSGSDHCFCRFHPTLPVLVCGFNRVFLLNAENWSVPFSEWKEKEIKFEGQGLKTITIFEWNFDGTQLAAGCQDDTVIVWSRFPTGDVLSHTNRDFKWVHLIVWNPVRPDIFATLDKGSKKVLFWNSAIHDGKSNVFYTFEHEMKITLVEWTTENQVAIGFMNGLIEIWKMDENESKFLTKFKISDDALFGLEWSNVTKYLASCSIGEEGWISIWSLDSGTKSQPVYSEKYDHGFSSLAWLPASDKDNCGIDSARKAPENFILACGCTDKSIRIWNPLEKDETKMHRILCGHSGPISCLSFSPDGRYLASASREDKVIIWSTETWIPIFTTKMESIGSFMHIRTVLSWLSTNDSSSCSNYKLAISSRNDKIVVIEAATELDDNY</sequence>
<keyword evidence="2 7" id="KW-0853">WD repeat</keyword>
<dbReference type="InterPro" id="IPR003508">
    <property type="entry name" value="CIDE-N_dom"/>
</dbReference>
<dbReference type="PROSITE" id="PS51135">
    <property type="entry name" value="CIDE_N"/>
    <property type="match status" value="1"/>
</dbReference>
<evidence type="ECO:0000256" key="8">
    <source>
        <dbReference type="PROSITE-ProRule" id="PRU00447"/>
    </source>
</evidence>
<dbReference type="AlphaFoldDB" id="A0A8J2RP55"/>
<dbReference type="OrthoDB" id="6475906at2759"/>
<keyword evidence="4" id="KW-0677">Repeat</keyword>
<keyword evidence="3 8" id="KW-0053">Apoptosis</keyword>
<dbReference type="SUPFAM" id="SSF50978">
    <property type="entry name" value="WD40 repeat-like"/>
    <property type="match status" value="1"/>
</dbReference>
<dbReference type="SUPFAM" id="SSF54277">
    <property type="entry name" value="CAD &amp; PB1 domains"/>
    <property type="match status" value="1"/>
</dbReference>
<dbReference type="PROSITE" id="PS50082">
    <property type="entry name" value="WD_REPEATS_2"/>
    <property type="match status" value="1"/>
</dbReference>
<accession>A0A8J2RP55</accession>
<dbReference type="InterPro" id="IPR015943">
    <property type="entry name" value="WD40/YVTN_repeat-like_dom_sf"/>
</dbReference>
<evidence type="ECO:0000259" key="9">
    <source>
        <dbReference type="PROSITE" id="PS51135"/>
    </source>
</evidence>
<feature type="domain" description="CIDE-N" evidence="9">
    <location>
        <begin position="5"/>
        <end position="82"/>
    </location>
</feature>
<gene>
    <name evidence="10" type="ORF">DGAL_LOCUS9992</name>
</gene>
<dbReference type="GO" id="GO:0006357">
    <property type="term" value="P:regulation of transcription by RNA polymerase II"/>
    <property type="evidence" value="ECO:0007669"/>
    <property type="project" value="TreeGrafter"/>
</dbReference>
<keyword evidence="11" id="KW-1185">Reference proteome</keyword>
<evidence type="ECO:0000256" key="3">
    <source>
        <dbReference type="ARBA" id="ARBA00022703"/>
    </source>
</evidence>
<proteinExistence type="inferred from homology"/>
<evidence type="ECO:0000256" key="2">
    <source>
        <dbReference type="ARBA" id="ARBA00022574"/>
    </source>
</evidence>
<dbReference type="InterPro" id="IPR001680">
    <property type="entry name" value="WD40_rpt"/>
</dbReference>
<protein>
    <recommendedName>
        <fullName evidence="9">CIDE-N domain-containing protein</fullName>
    </recommendedName>
</protein>
<name>A0A8J2RP55_9CRUS</name>